<accession>A0A0L0K157</accession>
<dbReference type="OrthoDB" id="2988131at2"/>
<feature type="compositionally biased region" description="Basic and acidic residues" evidence="1">
    <location>
        <begin position="260"/>
        <end position="278"/>
    </location>
</feature>
<proteinExistence type="predicted"/>
<dbReference type="PATRIC" id="fig|42234.21.peg.5357"/>
<dbReference type="PROSITE" id="PS50011">
    <property type="entry name" value="PROTEIN_KINASE_DOM"/>
    <property type="match status" value="1"/>
</dbReference>
<dbReference type="GO" id="GO:0005524">
    <property type="term" value="F:ATP binding"/>
    <property type="evidence" value="ECO:0007669"/>
    <property type="project" value="InterPro"/>
</dbReference>
<reference evidence="4" key="1">
    <citation type="submission" date="2014-07" db="EMBL/GenBank/DDBJ databases">
        <title>Genome sequencing of plant-pathogenic Streptomyces species.</title>
        <authorList>
            <person name="Harrison J."/>
            <person name="Sapp M."/>
            <person name="Thwaites R."/>
            <person name="Studholme D.J."/>
        </authorList>
    </citation>
    <scope>NUCLEOTIDE SEQUENCE [LARGE SCALE GENOMIC DNA]</scope>
    <source>
        <strain evidence="4">NCPPB 4445</strain>
    </source>
</reference>
<organism evidence="3 4">
    <name type="scientific">Streptomyces acidiscabies</name>
    <dbReference type="NCBI Taxonomy" id="42234"/>
    <lineage>
        <taxon>Bacteria</taxon>
        <taxon>Bacillati</taxon>
        <taxon>Actinomycetota</taxon>
        <taxon>Actinomycetes</taxon>
        <taxon>Kitasatosporales</taxon>
        <taxon>Streptomycetaceae</taxon>
        <taxon>Streptomyces</taxon>
    </lineage>
</organism>
<evidence type="ECO:0000256" key="1">
    <source>
        <dbReference type="SAM" id="MobiDB-lite"/>
    </source>
</evidence>
<evidence type="ECO:0000313" key="3">
    <source>
        <dbReference type="EMBL" id="KND31556.1"/>
    </source>
</evidence>
<protein>
    <submittedName>
        <fullName evidence="3">Protein kinase</fullName>
    </submittedName>
</protein>
<dbReference type="EMBL" id="JPPY01000147">
    <property type="protein sequence ID" value="KND31556.1"/>
    <property type="molecule type" value="Genomic_DNA"/>
</dbReference>
<dbReference type="GO" id="GO:0004672">
    <property type="term" value="F:protein kinase activity"/>
    <property type="evidence" value="ECO:0007669"/>
    <property type="project" value="InterPro"/>
</dbReference>
<feature type="domain" description="Protein kinase" evidence="2">
    <location>
        <begin position="1"/>
        <end position="278"/>
    </location>
</feature>
<dbReference type="InterPro" id="IPR000719">
    <property type="entry name" value="Prot_kinase_dom"/>
</dbReference>
<dbReference type="InterPro" id="IPR011009">
    <property type="entry name" value="Kinase-like_dom_sf"/>
</dbReference>
<name>A0A0L0K157_9ACTN</name>
<dbReference type="Proteomes" id="UP000037151">
    <property type="component" value="Unassembled WGS sequence"/>
</dbReference>
<comment type="caution">
    <text evidence="3">The sequence shown here is derived from an EMBL/GenBank/DDBJ whole genome shotgun (WGS) entry which is preliminary data.</text>
</comment>
<dbReference type="Gene3D" id="1.10.510.10">
    <property type="entry name" value="Transferase(Phosphotransferase) domain 1"/>
    <property type="match status" value="1"/>
</dbReference>
<dbReference type="AlphaFoldDB" id="A0A0L0K157"/>
<gene>
    <name evidence="3" type="ORF">IQ63_25920</name>
</gene>
<dbReference type="SUPFAM" id="SSF56112">
    <property type="entry name" value="Protein kinase-like (PK-like)"/>
    <property type="match status" value="1"/>
</dbReference>
<dbReference type="Pfam" id="PF00069">
    <property type="entry name" value="Pkinase"/>
    <property type="match status" value="1"/>
</dbReference>
<sequence length="278" mass="30728">MAGPTTELPIVVLHALMPTSWHLVTNRRGSTVWEVHSPRGHYAVKLGHPIEATPDWPAQPWTALAPAREGAVLYRIGAEDFAYGEWEQGTWNFQPWRDGPDLHRLWDTCRQPDATAEPDACVALSCVEALAELHAKGWTHGDVQPAHFIIGPDRTHLIDLALAHGGNVPRGYDFPYRGCLVHYEAPEISRSILDTGQAEPTPEADVYALGASLLISATGRRAVEYPDDAPRPVQREAVANGRRRPVKAPGKLGQLIDAMLSHDPRDRPTLQEAREVLR</sequence>
<dbReference type="SMART" id="SM00220">
    <property type="entry name" value="S_TKc"/>
    <property type="match status" value="1"/>
</dbReference>
<keyword evidence="3" id="KW-0808">Transferase</keyword>
<evidence type="ECO:0000313" key="4">
    <source>
        <dbReference type="Proteomes" id="UP000037151"/>
    </source>
</evidence>
<keyword evidence="3" id="KW-0418">Kinase</keyword>
<evidence type="ECO:0000259" key="2">
    <source>
        <dbReference type="PROSITE" id="PS50011"/>
    </source>
</evidence>
<feature type="region of interest" description="Disordered" evidence="1">
    <location>
        <begin position="259"/>
        <end position="278"/>
    </location>
</feature>